<dbReference type="AlphaFoldDB" id="A0AAD7ISY7"/>
<reference evidence="1" key="1">
    <citation type="submission" date="2023-03" db="EMBL/GenBank/DDBJ databases">
        <title>Massive genome expansion in bonnet fungi (Mycena s.s.) driven by repeated elements and novel gene families across ecological guilds.</title>
        <authorList>
            <consortium name="Lawrence Berkeley National Laboratory"/>
            <person name="Harder C.B."/>
            <person name="Miyauchi S."/>
            <person name="Viragh M."/>
            <person name="Kuo A."/>
            <person name="Thoen E."/>
            <person name="Andreopoulos B."/>
            <person name="Lu D."/>
            <person name="Skrede I."/>
            <person name="Drula E."/>
            <person name="Henrissat B."/>
            <person name="Morin E."/>
            <person name="Kohler A."/>
            <person name="Barry K."/>
            <person name="LaButti K."/>
            <person name="Morin E."/>
            <person name="Salamov A."/>
            <person name="Lipzen A."/>
            <person name="Mereny Z."/>
            <person name="Hegedus B."/>
            <person name="Baldrian P."/>
            <person name="Stursova M."/>
            <person name="Weitz H."/>
            <person name="Taylor A."/>
            <person name="Grigoriev I.V."/>
            <person name="Nagy L.G."/>
            <person name="Martin F."/>
            <person name="Kauserud H."/>
        </authorList>
    </citation>
    <scope>NUCLEOTIDE SEQUENCE</scope>
    <source>
        <strain evidence="1">CBHHK182m</strain>
    </source>
</reference>
<organism evidence="1 2">
    <name type="scientific">Mycena metata</name>
    <dbReference type="NCBI Taxonomy" id="1033252"/>
    <lineage>
        <taxon>Eukaryota</taxon>
        <taxon>Fungi</taxon>
        <taxon>Dikarya</taxon>
        <taxon>Basidiomycota</taxon>
        <taxon>Agaricomycotina</taxon>
        <taxon>Agaricomycetes</taxon>
        <taxon>Agaricomycetidae</taxon>
        <taxon>Agaricales</taxon>
        <taxon>Marasmiineae</taxon>
        <taxon>Mycenaceae</taxon>
        <taxon>Mycena</taxon>
    </lineage>
</organism>
<protein>
    <submittedName>
        <fullName evidence="1">Uncharacterized protein</fullName>
    </submittedName>
</protein>
<gene>
    <name evidence="1" type="ORF">B0H16DRAFT_1553335</name>
</gene>
<comment type="caution">
    <text evidence="1">The sequence shown here is derived from an EMBL/GenBank/DDBJ whole genome shotgun (WGS) entry which is preliminary data.</text>
</comment>
<dbReference type="EMBL" id="JARKIB010000073">
    <property type="protein sequence ID" value="KAJ7748412.1"/>
    <property type="molecule type" value="Genomic_DNA"/>
</dbReference>
<dbReference type="Proteomes" id="UP001215598">
    <property type="component" value="Unassembled WGS sequence"/>
</dbReference>
<accession>A0AAD7ISY7</accession>
<keyword evidence="2" id="KW-1185">Reference proteome</keyword>
<sequence>MTLVHSPSGNSGQCDESLGEIGRKRVNGGLNEIRCSPGILSLQVANGCGRQRQRGIPIHVRVPARRRLIASTAFSGAGFLSDVVFDCPQIGTEGRLNVLVPSSHSLEFLIDLVCTRSLECSRLLRVWCGPLRAFPRVSRLNPRTGWSQILGITLLCTMFWRLRVTRGGTLVLSGVRGLPWRNDLTADVRESIGRHRE</sequence>
<proteinExistence type="predicted"/>
<evidence type="ECO:0000313" key="1">
    <source>
        <dbReference type="EMBL" id="KAJ7748412.1"/>
    </source>
</evidence>
<name>A0AAD7ISY7_9AGAR</name>
<evidence type="ECO:0000313" key="2">
    <source>
        <dbReference type="Proteomes" id="UP001215598"/>
    </source>
</evidence>